<evidence type="ECO:0000313" key="3">
    <source>
        <dbReference type="EMBL" id="RGI91758.1"/>
    </source>
</evidence>
<evidence type="ECO:0000313" key="4">
    <source>
        <dbReference type="Proteomes" id="UP000262524"/>
    </source>
</evidence>
<feature type="transmembrane region" description="Helical" evidence="2">
    <location>
        <begin position="6"/>
        <end position="27"/>
    </location>
</feature>
<proteinExistence type="predicted"/>
<organism evidence="3 4">
    <name type="scientific">Anaerobutyricum hallii</name>
    <dbReference type="NCBI Taxonomy" id="39488"/>
    <lineage>
        <taxon>Bacteria</taxon>
        <taxon>Bacillati</taxon>
        <taxon>Bacillota</taxon>
        <taxon>Clostridia</taxon>
        <taxon>Lachnospirales</taxon>
        <taxon>Lachnospiraceae</taxon>
        <taxon>Anaerobutyricum</taxon>
    </lineage>
</organism>
<dbReference type="EMBL" id="QSOE01000007">
    <property type="protein sequence ID" value="RGI91758.1"/>
    <property type="molecule type" value="Genomic_DNA"/>
</dbReference>
<dbReference type="Proteomes" id="UP000262524">
    <property type="component" value="Unassembled WGS sequence"/>
</dbReference>
<gene>
    <name evidence="3" type="ORF">DXD91_01970</name>
</gene>
<keyword evidence="2" id="KW-1133">Transmembrane helix</keyword>
<feature type="compositionally biased region" description="Basic and acidic residues" evidence="1">
    <location>
        <begin position="144"/>
        <end position="159"/>
    </location>
</feature>
<evidence type="ECO:0000256" key="1">
    <source>
        <dbReference type="SAM" id="MobiDB-lite"/>
    </source>
</evidence>
<reference evidence="3 4" key="1">
    <citation type="submission" date="2018-08" db="EMBL/GenBank/DDBJ databases">
        <title>A genome reference for cultivated species of the human gut microbiota.</title>
        <authorList>
            <person name="Zou Y."/>
            <person name="Xue W."/>
            <person name="Luo G."/>
        </authorList>
    </citation>
    <scope>NUCLEOTIDE SEQUENCE [LARGE SCALE GENOMIC DNA]</scope>
    <source>
        <strain evidence="3 4">TM10-1AC</strain>
    </source>
</reference>
<name>A0A374NVE2_9FIRM</name>
<dbReference type="RefSeq" id="WP_187307875.1">
    <property type="nucleotide sequence ID" value="NZ_QSOE01000007.1"/>
</dbReference>
<evidence type="ECO:0000256" key="2">
    <source>
        <dbReference type="SAM" id="Phobius"/>
    </source>
</evidence>
<keyword evidence="2" id="KW-0472">Membrane</keyword>
<feature type="compositionally biased region" description="Basic and acidic residues" evidence="1">
    <location>
        <begin position="101"/>
        <end position="137"/>
    </location>
</feature>
<dbReference type="AlphaFoldDB" id="A0A374NVE2"/>
<accession>A0A374NVE2</accession>
<feature type="compositionally biased region" description="Basic residues" evidence="1">
    <location>
        <begin position="223"/>
        <end position="248"/>
    </location>
</feature>
<feature type="region of interest" description="Disordered" evidence="1">
    <location>
        <begin position="90"/>
        <end position="248"/>
    </location>
</feature>
<feature type="compositionally biased region" description="Polar residues" evidence="1">
    <location>
        <begin position="161"/>
        <end position="173"/>
    </location>
</feature>
<comment type="caution">
    <text evidence="3">The sequence shown here is derived from an EMBL/GenBank/DDBJ whole genome shotgun (WGS) entry which is preliminary data.</text>
</comment>
<protein>
    <submittedName>
        <fullName evidence="3">DUF2953 domain-containing protein</fullName>
    </submittedName>
</protein>
<sequence>MLYVLLLLLKILGILLLLLIGLVLLVLLTPIQYSFELEKGEQKGPKFMVRVTWLFWLFYFKTSYIEKVFDYRIRILGYQIAGNQPEFLEKQKERQKKKSQKEKAKEERKKNKEDREKQQEEKSGKPNKKKNPEESVKDTQVAVTEKELPVKKEPEEDILRSNASADIPQSMSAETLAEGKSRSIDSVSKQKAEKAAPKEKSSDVSEGREKTKEKDSGDDKNSKDKKKNKEKKQKDGKKPKKESSLKKIKSKIKSLKETKVNLDKMPWREWLELGKDVLIRFLKHVLPGKIEGNIAFGTGNPEYTGYITGIAAVFYPKYGEHFSLYPDFERKMFEAKCRGRGRIRLGYMLVLAVSILKEKSVRTMIKNIILG</sequence>
<feature type="compositionally biased region" description="Basic and acidic residues" evidence="1">
    <location>
        <begin position="177"/>
        <end position="222"/>
    </location>
</feature>
<keyword evidence="2" id="KW-0812">Transmembrane</keyword>